<reference evidence="1" key="3">
    <citation type="submission" date="2025-09" db="UniProtKB">
        <authorList>
            <consortium name="Ensembl"/>
        </authorList>
    </citation>
    <scope>IDENTIFICATION</scope>
</reference>
<keyword evidence="2" id="KW-1185">Reference proteome</keyword>
<accession>H2XWJ7</accession>
<dbReference type="Ensembl" id="ENSCINT00000034807.1">
    <property type="protein sequence ID" value="ENSCINP00000034031.1"/>
    <property type="gene ID" value="ENSCING00000023550.1"/>
</dbReference>
<sequence length="85" mass="10144">RYILRYNSPELQGNYLDCHAAYDQYGQKQNKNFLNKSGIDFSCMEYRCGCFGLNKFCVNFLLFQFPIFRHQVKPFGCLLFARMYV</sequence>
<organism evidence="1 2">
    <name type="scientific">Ciona intestinalis</name>
    <name type="common">Transparent sea squirt</name>
    <name type="synonym">Ascidia intestinalis</name>
    <dbReference type="NCBI Taxonomy" id="7719"/>
    <lineage>
        <taxon>Eukaryota</taxon>
        <taxon>Metazoa</taxon>
        <taxon>Chordata</taxon>
        <taxon>Tunicata</taxon>
        <taxon>Ascidiacea</taxon>
        <taxon>Phlebobranchia</taxon>
        <taxon>Cionidae</taxon>
        <taxon>Ciona</taxon>
    </lineage>
</organism>
<dbReference type="HOGENOM" id="CLU_2518255_0_0_1"/>
<dbReference type="Proteomes" id="UP000008144">
    <property type="component" value="Unassembled WGS sequence"/>
</dbReference>
<protein>
    <submittedName>
        <fullName evidence="1">Uncharacterized protein</fullName>
    </submittedName>
</protein>
<dbReference type="AlphaFoldDB" id="H2XWJ7"/>
<reference evidence="1" key="2">
    <citation type="submission" date="2025-08" db="UniProtKB">
        <authorList>
            <consortium name="Ensembl"/>
        </authorList>
    </citation>
    <scope>IDENTIFICATION</scope>
</reference>
<reference evidence="2" key="1">
    <citation type="journal article" date="2002" name="Science">
        <title>The draft genome of Ciona intestinalis: insights into chordate and vertebrate origins.</title>
        <authorList>
            <person name="Dehal P."/>
            <person name="Satou Y."/>
            <person name="Campbell R.K."/>
            <person name="Chapman J."/>
            <person name="Degnan B."/>
            <person name="De Tomaso A."/>
            <person name="Davidson B."/>
            <person name="Di Gregorio A."/>
            <person name="Gelpke M."/>
            <person name="Goodstein D.M."/>
            <person name="Harafuji N."/>
            <person name="Hastings K.E."/>
            <person name="Ho I."/>
            <person name="Hotta K."/>
            <person name="Huang W."/>
            <person name="Kawashima T."/>
            <person name="Lemaire P."/>
            <person name="Martinez D."/>
            <person name="Meinertzhagen I.A."/>
            <person name="Necula S."/>
            <person name="Nonaka M."/>
            <person name="Putnam N."/>
            <person name="Rash S."/>
            <person name="Saiga H."/>
            <person name="Satake M."/>
            <person name="Terry A."/>
            <person name="Yamada L."/>
            <person name="Wang H.G."/>
            <person name="Awazu S."/>
            <person name="Azumi K."/>
            <person name="Boore J."/>
            <person name="Branno M."/>
            <person name="Chin-Bow S."/>
            <person name="DeSantis R."/>
            <person name="Doyle S."/>
            <person name="Francino P."/>
            <person name="Keys D.N."/>
            <person name="Haga S."/>
            <person name="Hayashi H."/>
            <person name="Hino K."/>
            <person name="Imai K.S."/>
            <person name="Inaba K."/>
            <person name="Kano S."/>
            <person name="Kobayashi K."/>
            <person name="Kobayashi M."/>
            <person name="Lee B.I."/>
            <person name="Makabe K.W."/>
            <person name="Manohar C."/>
            <person name="Matassi G."/>
            <person name="Medina M."/>
            <person name="Mochizuki Y."/>
            <person name="Mount S."/>
            <person name="Morishita T."/>
            <person name="Miura S."/>
            <person name="Nakayama A."/>
            <person name="Nishizaka S."/>
            <person name="Nomoto H."/>
            <person name="Ohta F."/>
            <person name="Oishi K."/>
            <person name="Rigoutsos I."/>
            <person name="Sano M."/>
            <person name="Sasaki A."/>
            <person name="Sasakura Y."/>
            <person name="Shoguchi E."/>
            <person name="Shin-i T."/>
            <person name="Spagnuolo A."/>
            <person name="Stainier D."/>
            <person name="Suzuki M.M."/>
            <person name="Tassy O."/>
            <person name="Takatori N."/>
            <person name="Tokuoka M."/>
            <person name="Yagi K."/>
            <person name="Yoshizaki F."/>
            <person name="Wada S."/>
            <person name="Zhang C."/>
            <person name="Hyatt P.D."/>
            <person name="Larimer F."/>
            <person name="Detter C."/>
            <person name="Doggett N."/>
            <person name="Glavina T."/>
            <person name="Hawkins T."/>
            <person name="Richardson P."/>
            <person name="Lucas S."/>
            <person name="Kohara Y."/>
            <person name="Levine M."/>
            <person name="Satoh N."/>
            <person name="Rokhsar D.S."/>
        </authorList>
    </citation>
    <scope>NUCLEOTIDE SEQUENCE [LARGE SCALE GENOMIC DNA]</scope>
</reference>
<proteinExistence type="predicted"/>
<evidence type="ECO:0000313" key="1">
    <source>
        <dbReference type="Ensembl" id="ENSCINP00000034031.1"/>
    </source>
</evidence>
<dbReference type="InParanoid" id="H2XWJ7"/>
<evidence type="ECO:0000313" key="2">
    <source>
        <dbReference type="Proteomes" id="UP000008144"/>
    </source>
</evidence>
<name>H2XWJ7_CIOIN</name>